<evidence type="ECO:0000313" key="1">
    <source>
        <dbReference type="EMBL" id="HIU50776.1"/>
    </source>
</evidence>
<reference evidence="1" key="2">
    <citation type="journal article" date="2021" name="PeerJ">
        <title>Extensive microbial diversity within the chicken gut microbiome revealed by metagenomics and culture.</title>
        <authorList>
            <person name="Gilroy R."/>
            <person name="Ravi A."/>
            <person name="Getino M."/>
            <person name="Pursley I."/>
            <person name="Horton D.L."/>
            <person name="Alikhan N.F."/>
            <person name="Baker D."/>
            <person name="Gharbi K."/>
            <person name="Hall N."/>
            <person name="Watson M."/>
            <person name="Adriaenssens E.M."/>
            <person name="Foster-Nyarko E."/>
            <person name="Jarju S."/>
            <person name="Secka A."/>
            <person name="Antonio M."/>
            <person name="Oren A."/>
            <person name="Chaudhuri R.R."/>
            <person name="La Ragione R."/>
            <person name="Hildebrand F."/>
            <person name="Pallen M.J."/>
        </authorList>
    </citation>
    <scope>NUCLEOTIDE SEQUENCE</scope>
    <source>
        <strain evidence="1">ChiGjej1B1-1684</strain>
    </source>
</reference>
<dbReference type="AlphaFoldDB" id="A0A9D1LZA7"/>
<accession>A0A9D1LZA7</accession>
<reference evidence="1" key="1">
    <citation type="submission" date="2020-10" db="EMBL/GenBank/DDBJ databases">
        <authorList>
            <person name="Gilroy R."/>
        </authorList>
    </citation>
    <scope>NUCLEOTIDE SEQUENCE</scope>
    <source>
        <strain evidence="1">ChiGjej1B1-1684</strain>
    </source>
</reference>
<comment type="caution">
    <text evidence="1">The sequence shown here is derived from an EMBL/GenBank/DDBJ whole genome shotgun (WGS) entry which is preliminary data.</text>
</comment>
<protein>
    <submittedName>
        <fullName evidence="1">M20/M25/M40 family metallo-hydrolase</fullName>
    </submittedName>
</protein>
<dbReference type="Gene3D" id="3.40.630.10">
    <property type="entry name" value="Zn peptidases"/>
    <property type="match status" value="1"/>
</dbReference>
<name>A0A9D1LZA7_9FIRM</name>
<dbReference type="Proteomes" id="UP000824118">
    <property type="component" value="Unassembled WGS sequence"/>
</dbReference>
<dbReference type="Gene3D" id="3.30.70.360">
    <property type="match status" value="1"/>
</dbReference>
<dbReference type="EMBL" id="DVNG01000107">
    <property type="protein sequence ID" value="HIU50776.1"/>
    <property type="molecule type" value="Genomic_DNA"/>
</dbReference>
<evidence type="ECO:0000313" key="2">
    <source>
        <dbReference type="Proteomes" id="UP000824118"/>
    </source>
</evidence>
<feature type="non-terminal residue" evidence="1">
    <location>
        <position position="1"/>
    </location>
</feature>
<organism evidence="1 2">
    <name type="scientific">Candidatus Limousia pullorum</name>
    <dbReference type="NCBI Taxonomy" id="2840860"/>
    <lineage>
        <taxon>Bacteria</taxon>
        <taxon>Bacillati</taxon>
        <taxon>Bacillota</taxon>
        <taxon>Clostridia</taxon>
        <taxon>Eubacteriales</taxon>
        <taxon>Oscillospiraceae</taxon>
        <taxon>Oscillospiraceae incertae sedis</taxon>
        <taxon>Candidatus Limousia</taxon>
    </lineage>
</organism>
<dbReference type="SUPFAM" id="SSF53187">
    <property type="entry name" value="Zn-dependent exopeptidases"/>
    <property type="match status" value="1"/>
</dbReference>
<dbReference type="GO" id="GO:0016787">
    <property type="term" value="F:hydrolase activity"/>
    <property type="evidence" value="ECO:0007669"/>
    <property type="project" value="InterPro"/>
</dbReference>
<gene>
    <name evidence="1" type="ORF">IAD22_07165</name>
</gene>
<dbReference type="Pfam" id="PF01546">
    <property type="entry name" value="Peptidase_M20"/>
    <property type="match status" value="1"/>
</dbReference>
<dbReference type="InterPro" id="IPR002933">
    <property type="entry name" value="Peptidase_M20"/>
</dbReference>
<sequence>VNGKDIIDRVFSAAKYEGLNFRIIKHEKPVYFEKDSKLVNLLSEAYKDIMGEYPNLYTTGGGTYAKTLGGKGLAFGGVFPDDECGLHQANESIDAEKFFLHAQICLEAMYKMAVED</sequence>
<proteinExistence type="predicted"/>